<gene>
    <name evidence="10" type="ORF">U0035_16695</name>
</gene>
<dbReference type="InterPro" id="IPR036259">
    <property type="entry name" value="MFS_trans_sf"/>
</dbReference>
<feature type="transmembrane region" description="Helical" evidence="8">
    <location>
        <begin position="116"/>
        <end position="132"/>
    </location>
</feature>
<feature type="transmembrane region" description="Helical" evidence="8">
    <location>
        <begin position="531"/>
        <end position="549"/>
    </location>
</feature>
<feature type="transmembrane region" description="Helical" evidence="8">
    <location>
        <begin position="364"/>
        <end position="386"/>
    </location>
</feature>
<evidence type="ECO:0000256" key="7">
    <source>
        <dbReference type="ARBA" id="ARBA00023136"/>
    </source>
</evidence>
<evidence type="ECO:0000313" key="10">
    <source>
        <dbReference type="EMBL" id="WQD37308.1"/>
    </source>
</evidence>
<feature type="transmembrane region" description="Helical" evidence="8">
    <location>
        <begin position="63"/>
        <end position="84"/>
    </location>
</feature>
<keyword evidence="11" id="KW-1185">Reference proteome</keyword>
<dbReference type="Pfam" id="PF00854">
    <property type="entry name" value="PTR2"/>
    <property type="match status" value="2"/>
</dbReference>
<protein>
    <submittedName>
        <fullName evidence="10">Peptide MFS transporter</fullName>
    </submittedName>
</protein>
<keyword evidence="5" id="KW-0571">Peptide transport</keyword>
<dbReference type="RefSeq" id="WP_114792335.1">
    <property type="nucleotide sequence ID" value="NZ_CP139960.1"/>
</dbReference>
<dbReference type="InterPro" id="IPR005279">
    <property type="entry name" value="Dipep/tripep_permease"/>
</dbReference>
<dbReference type="Gene3D" id="1.20.1250.20">
    <property type="entry name" value="MFS general substrate transporter like domains"/>
    <property type="match status" value="2"/>
</dbReference>
<feature type="transmembrane region" description="Helical" evidence="8">
    <location>
        <begin position="320"/>
        <end position="339"/>
    </location>
</feature>
<reference evidence="10 11" key="1">
    <citation type="submission" date="2023-12" db="EMBL/GenBank/DDBJ databases">
        <title>Genome sequencing and assembly of bacterial species from a model synthetic community.</title>
        <authorList>
            <person name="Hogle S.L."/>
        </authorList>
    </citation>
    <scope>NUCLEOTIDE SEQUENCE [LARGE SCALE GENOMIC DNA]</scope>
    <source>
        <strain evidence="10 11">HAMBI_3031</strain>
    </source>
</reference>
<dbReference type="InterPro" id="IPR000109">
    <property type="entry name" value="POT_fam"/>
</dbReference>
<feature type="transmembrane region" description="Helical" evidence="8">
    <location>
        <begin position="281"/>
        <end position="308"/>
    </location>
</feature>
<keyword evidence="3" id="KW-1003">Cell membrane</keyword>
<feature type="transmembrane region" description="Helical" evidence="8">
    <location>
        <begin position="431"/>
        <end position="453"/>
    </location>
</feature>
<evidence type="ECO:0000256" key="1">
    <source>
        <dbReference type="ARBA" id="ARBA00004651"/>
    </source>
</evidence>
<feature type="domain" description="Major facilitator superfamily (MFS) profile" evidence="9">
    <location>
        <begin position="19"/>
        <end position="591"/>
    </location>
</feature>
<organism evidence="10 11">
    <name type="scientific">Niabella yanshanensis</name>
    <dbReference type="NCBI Taxonomy" id="577386"/>
    <lineage>
        <taxon>Bacteria</taxon>
        <taxon>Pseudomonadati</taxon>
        <taxon>Bacteroidota</taxon>
        <taxon>Chitinophagia</taxon>
        <taxon>Chitinophagales</taxon>
        <taxon>Chitinophagaceae</taxon>
        <taxon>Niabella</taxon>
    </lineage>
</organism>
<feature type="transmembrane region" description="Helical" evidence="8">
    <location>
        <begin position="398"/>
        <end position="419"/>
    </location>
</feature>
<keyword evidence="4 8" id="KW-0812">Transmembrane</keyword>
<keyword evidence="7 8" id="KW-0472">Membrane</keyword>
<feature type="transmembrane region" description="Helical" evidence="8">
    <location>
        <begin position="251"/>
        <end position="269"/>
    </location>
</feature>
<evidence type="ECO:0000256" key="5">
    <source>
        <dbReference type="ARBA" id="ARBA00022856"/>
    </source>
</evidence>
<dbReference type="PANTHER" id="PTHR23517">
    <property type="entry name" value="RESISTANCE PROTEIN MDTM, PUTATIVE-RELATED-RELATED"/>
    <property type="match status" value="1"/>
</dbReference>
<sequence>MSATENDFFKSRVLGHPSGLFVLFFTEMWERFSYYGMRALLVLFLTSSLIGDNPGWGWPREHALALYGSYTAMAYLTPILGGYFADRILGYRWAVVVGATLMTLGHASMAIEVNPFFLYLGLILLVLGNGFFKPNMTSILSEMYKLHPEKKDGAYTIFYMGVNSGAFLGMLLCGYLGEKVGWSWGFGLAGIFMLVGMLQFYFTQGIFGKIGLKPKTNEQLNEVAESTEGAVLEGKTTVENIDHSPKNPFSTFDLIIISIVSVIGLVWVINDPVSKITSFNLFNFAVGSLDGSNFVILIALALFLFILVKRITQYAPVLRDRMIAIVVLAFITVFFWASFEQAGGSMTIFAKDYTDRILEGTGKVIFNVVNTLITIIPMLIISFVLAKLFGQTFKKYSVGNLVLAFGFLLIWGLVIYMLSQQYAEEKSEIPATWFGILNSLFIISLAPLVSKIWESKLNPPATVKNGIGMILLGIGFAALAIGASSIPQGAKVAQVSLIWLVLAYLFHTLGELFISPVGLSYVSKLVPGRMIGMMFGIWYLAIAIGNKLAGSIGGEIDKITAKYDMQTFFLIFTLIPMALGVFIILLTPVIRKLMHGIR</sequence>
<evidence type="ECO:0000313" key="11">
    <source>
        <dbReference type="Proteomes" id="UP001325680"/>
    </source>
</evidence>
<evidence type="ECO:0000259" key="9">
    <source>
        <dbReference type="PROSITE" id="PS50850"/>
    </source>
</evidence>
<accession>A0ABZ0W214</accession>
<feature type="transmembrane region" description="Helical" evidence="8">
    <location>
        <begin position="498"/>
        <end position="519"/>
    </location>
</feature>
<feature type="transmembrane region" description="Helical" evidence="8">
    <location>
        <begin position="153"/>
        <end position="177"/>
    </location>
</feature>
<evidence type="ECO:0000256" key="4">
    <source>
        <dbReference type="ARBA" id="ARBA00022692"/>
    </source>
</evidence>
<dbReference type="SUPFAM" id="SSF103473">
    <property type="entry name" value="MFS general substrate transporter"/>
    <property type="match status" value="2"/>
</dbReference>
<keyword evidence="2" id="KW-0813">Transport</keyword>
<dbReference type="InterPro" id="IPR020846">
    <property type="entry name" value="MFS_dom"/>
</dbReference>
<evidence type="ECO:0000256" key="8">
    <source>
        <dbReference type="SAM" id="Phobius"/>
    </source>
</evidence>
<comment type="subcellular location">
    <subcellularLocation>
        <location evidence="1">Cell membrane</location>
        <topology evidence="1">Multi-pass membrane protein</topology>
    </subcellularLocation>
</comment>
<dbReference type="Proteomes" id="UP001325680">
    <property type="component" value="Chromosome"/>
</dbReference>
<dbReference type="InterPro" id="IPR050171">
    <property type="entry name" value="MFS_Transporters"/>
</dbReference>
<feature type="transmembrane region" description="Helical" evidence="8">
    <location>
        <begin position="91"/>
        <end position="110"/>
    </location>
</feature>
<feature type="transmembrane region" description="Helical" evidence="8">
    <location>
        <begin position="465"/>
        <end position="486"/>
    </location>
</feature>
<feature type="transmembrane region" description="Helical" evidence="8">
    <location>
        <begin position="32"/>
        <end position="51"/>
    </location>
</feature>
<dbReference type="EMBL" id="CP139960">
    <property type="protein sequence ID" value="WQD37308.1"/>
    <property type="molecule type" value="Genomic_DNA"/>
</dbReference>
<keyword evidence="6 8" id="KW-1133">Transmembrane helix</keyword>
<proteinExistence type="predicted"/>
<evidence type="ECO:0000256" key="3">
    <source>
        <dbReference type="ARBA" id="ARBA00022475"/>
    </source>
</evidence>
<evidence type="ECO:0000256" key="2">
    <source>
        <dbReference type="ARBA" id="ARBA00022448"/>
    </source>
</evidence>
<dbReference type="CDD" id="cd17346">
    <property type="entry name" value="MFS_DtpA_like"/>
    <property type="match status" value="1"/>
</dbReference>
<name>A0ABZ0W214_9BACT</name>
<keyword evidence="5" id="KW-0653">Protein transport</keyword>
<feature type="transmembrane region" description="Helical" evidence="8">
    <location>
        <begin position="569"/>
        <end position="590"/>
    </location>
</feature>
<feature type="transmembrane region" description="Helical" evidence="8">
    <location>
        <begin position="183"/>
        <end position="203"/>
    </location>
</feature>
<evidence type="ECO:0000256" key="6">
    <source>
        <dbReference type="ARBA" id="ARBA00022989"/>
    </source>
</evidence>
<dbReference type="NCBIfam" id="TIGR00924">
    <property type="entry name" value="yjdL_sub1_fam"/>
    <property type="match status" value="1"/>
</dbReference>
<dbReference type="PROSITE" id="PS50850">
    <property type="entry name" value="MFS"/>
    <property type="match status" value="1"/>
</dbReference>
<dbReference type="PANTHER" id="PTHR23517:SF15">
    <property type="entry name" value="PROTON-DEPENDENT OLIGOPEPTIDE FAMILY TRANSPORT PROTEIN"/>
    <property type="match status" value="1"/>
</dbReference>